<protein>
    <submittedName>
        <fullName evidence="1">Uncharacterized protein</fullName>
    </submittedName>
</protein>
<proteinExistence type="predicted"/>
<gene>
    <name evidence="1" type="primary">43</name>
    <name evidence="1" type="ORF">SEA_IAMGROOT_43</name>
</gene>
<evidence type="ECO:0000313" key="2">
    <source>
        <dbReference type="Proteomes" id="UP000317085"/>
    </source>
</evidence>
<evidence type="ECO:0000313" key="1">
    <source>
        <dbReference type="EMBL" id="QDF14216.1"/>
    </source>
</evidence>
<dbReference type="EMBL" id="MK880124">
    <property type="protein sequence ID" value="QDF14216.1"/>
    <property type="molecule type" value="Genomic_DNA"/>
</dbReference>
<name>A0A4Y6E8P2_9CAUD</name>
<dbReference type="Proteomes" id="UP000317085">
    <property type="component" value="Segment"/>
</dbReference>
<reference evidence="2" key="1">
    <citation type="submission" date="2019-05" db="EMBL/GenBank/DDBJ databases">
        <authorList>
            <person name="Matney K."/>
            <person name="Lacafta O."/>
            <person name="Ahmed J."/>
            <person name="Anderson S."/>
            <person name="Assadpour T."/>
            <person name="Espinosa K."/>
            <person name="Gadsden T."/>
            <person name="Graham A."/>
            <person name="Hajjar W."/>
            <person name="Howard T."/>
            <person name="Matsen K."/>
            <person name="Osu J."/>
            <person name="Rup E."/>
            <person name="Sang H."/>
            <person name="Wadi S."/>
            <person name="McNeal J."/>
            <person name="Temple L."/>
        </authorList>
    </citation>
    <scope>NUCLEOTIDE SEQUENCE [LARGE SCALE GENOMIC DNA]</scope>
</reference>
<sequence>MTPCLSRYTIDRRTGEALECDKPADAHDRHTATYGGHGWYWHSHEEDPRG</sequence>
<keyword evidence="2" id="KW-1185">Reference proteome</keyword>
<organism evidence="1 2">
    <name type="scientific">Microbacterium phage IAmGroot</name>
    <dbReference type="NCBI Taxonomy" id="2588486"/>
    <lineage>
        <taxon>Viruses</taxon>
        <taxon>Duplodnaviria</taxon>
        <taxon>Heunggongvirae</taxon>
        <taxon>Uroviricota</taxon>
        <taxon>Caudoviricetes</taxon>
        <taxon>Casidaviridae</taxon>
        <taxon>Gardenstatevirus</taxon>
        <taxon>Gardenstatevirus iamgroot</taxon>
    </lineage>
</organism>
<accession>A0A4Y6E8P2</accession>